<protein>
    <submittedName>
        <fullName evidence="2">Uncharacterized protein</fullName>
    </submittedName>
</protein>
<reference evidence="2 3" key="1">
    <citation type="journal article" date="2009" name="Infect. Immun.">
        <title>Comparative genomics reveal extensive transposon-mediated genomic plasticity and diversity among potential effector proteins within the genus Coxiella.</title>
        <authorList>
            <person name="Beare P.A."/>
            <person name="Unsworth N."/>
            <person name="Andoh M."/>
            <person name="Voth D.E."/>
            <person name="Omsland A."/>
            <person name="Gilk S.D."/>
            <person name="Williams K.P."/>
            <person name="Sobral B.W."/>
            <person name="Kupko J.J.III."/>
            <person name="Porcella S.F."/>
            <person name="Samuel J.E."/>
            <person name="Heinzen R.A."/>
        </authorList>
    </citation>
    <scope>NUCLEOTIDE SEQUENCE [LARGE SCALE GENOMIC DNA]</scope>
    <source>
        <strain evidence="2 3">Dugway 5J108-111</strain>
    </source>
</reference>
<dbReference type="RefSeq" id="WP_010958243.1">
    <property type="nucleotide sequence ID" value="NC_009727.1"/>
</dbReference>
<dbReference type="KEGG" id="cbd:CBUD_0507"/>
<name>A9KFC2_COXBN</name>
<sequence>MIKYGRSAIFCAPGSMIPGLFFGTLVLRNFGCLAQLGEAEKEQSTALLPPNARQEGGQGAFPKIV</sequence>
<proteinExistence type="predicted"/>
<gene>
    <name evidence="2" type="ordered locus">CBUD_0507</name>
</gene>
<evidence type="ECO:0000256" key="1">
    <source>
        <dbReference type="SAM" id="MobiDB-lite"/>
    </source>
</evidence>
<evidence type="ECO:0000313" key="3">
    <source>
        <dbReference type="Proteomes" id="UP000008555"/>
    </source>
</evidence>
<dbReference type="HOGENOM" id="CLU_206428_0_0_6"/>
<organism evidence="2 3">
    <name type="scientific">Coxiella burnetii (strain Dugway 5J108-111)</name>
    <dbReference type="NCBI Taxonomy" id="434922"/>
    <lineage>
        <taxon>Bacteria</taxon>
        <taxon>Pseudomonadati</taxon>
        <taxon>Pseudomonadota</taxon>
        <taxon>Gammaproteobacteria</taxon>
        <taxon>Legionellales</taxon>
        <taxon>Coxiellaceae</taxon>
        <taxon>Coxiella</taxon>
    </lineage>
</organism>
<dbReference type="AlphaFoldDB" id="A9KFC2"/>
<accession>A9KFC2</accession>
<feature type="region of interest" description="Disordered" evidence="1">
    <location>
        <begin position="44"/>
        <end position="65"/>
    </location>
</feature>
<dbReference type="EMBL" id="CP000733">
    <property type="protein sequence ID" value="ABS76857.2"/>
    <property type="molecule type" value="Genomic_DNA"/>
</dbReference>
<evidence type="ECO:0000313" key="2">
    <source>
        <dbReference type="EMBL" id="ABS76857.2"/>
    </source>
</evidence>
<dbReference type="Proteomes" id="UP000008555">
    <property type="component" value="Chromosome"/>
</dbReference>